<evidence type="ECO:0000313" key="2">
    <source>
        <dbReference type="EMBL" id="KAK7242841.1"/>
    </source>
</evidence>
<evidence type="ECO:0000256" key="1">
    <source>
        <dbReference type="SAM" id="MobiDB-lite"/>
    </source>
</evidence>
<gene>
    <name evidence="2" type="ORF">SO694_00015354</name>
</gene>
<dbReference type="EMBL" id="JBBJCI010000140">
    <property type="protein sequence ID" value="KAK7242841.1"/>
    <property type="molecule type" value="Genomic_DNA"/>
</dbReference>
<sequence>MAPIRGESLGTLYRTIVQEAEYSRRRDVRGERLGLIEQLGYVHRKKKVPPPGASGLGSLARSRRVPPPRASADVLADVKMWRERRRRSQFASTLADQLTAIQRLQIANEPVPQQLWLELDRAQRAPHLLPVVPTPGPGAYRGVAAPSARERAKPARADARGARGGGAPRAAGPRAGPVKARDALHAASSSSSLGRPASSSHLEILFEHDVVEELAVGACFLAELRAHF</sequence>
<comment type="caution">
    <text evidence="2">The sequence shown here is derived from an EMBL/GenBank/DDBJ whole genome shotgun (WGS) entry which is preliminary data.</text>
</comment>
<evidence type="ECO:0000313" key="3">
    <source>
        <dbReference type="Proteomes" id="UP001363151"/>
    </source>
</evidence>
<accession>A0ABR1G3L9</accession>
<feature type="compositionally biased region" description="Basic and acidic residues" evidence="1">
    <location>
        <begin position="148"/>
        <end position="161"/>
    </location>
</feature>
<protein>
    <submittedName>
        <fullName evidence="2">Uncharacterized protein</fullName>
    </submittedName>
</protein>
<feature type="compositionally biased region" description="Low complexity" evidence="1">
    <location>
        <begin position="185"/>
        <end position="197"/>
    </location>
</feature>
<feature type="region of interest" description="Disordered" evidence="1">
    <location>
        <begin position="46"/>
        <end position="68"/>
    </location>
</feature>
<reference evidence="2 3" key="1">
    <citation type="submission" date="2024-03" db="EMBL/GenBank/DDBJ databases">
        <title>Aureococcus anophagefferens CCMP1851 and Kratosvirus quantuckense: Draft genome of a second virus-susceptible host strain in the model system.</title>
        <authorList>
            <person name="Chase E."/>
            <person name="Truchon A.R."/>
            <person name="Schepens W."/>
            <person name="Wilhelm S.W."/>
        </authorList>
    </citation>
    <scope>NUCLEOTIDE SEQUENCE [LARGE SCALE GENOMIC DNA]</scope>
    <source>
        <strain evidence="2 3">CCMP1851</strain>
    </source>
</reference>
<name>A0ABR1G3L9_AURAN</name>
<dbReference type="Proteomes" id="UP001363151">
    <property type="component" value="Unassembled WGS sequence"/>
</dbReference>
<keyword evidence="3" id="KW-1185">Reference proteome</keyword>
<feature type="region of interest" description="Disordered" evidence="1">
    <location>
        <begin position="143"/>
        <end position="197"/>
    </location>
</feature>
<organism evidence="2 3">
    <name type="scientific">Aureococcus anophagefferens</name>
    <name type="common">Harmful bloom alga</name>
    <dbReference type="NCBI Taxonomy" id="44056"/>
    <lineage>
        <taxon>Eukaryota</taxon>
        <taxon>Sar</taxon>
        <taxon>Stramenopiles</taxon>
        <taxon>Ochrophyta</taxon>
        <taxon>Pelagophyceae</taxon>
        <taxon>Pelagomonadales</taxon>
        <taxon>Pelagomonadaceae</taxon>
        <taxon>Aureococcus</taxon>
    </lineage>
</organism>
<feature type="compositionally biased region" description="Low complexity" evidence="1">
    <location>
        <begin position="168"/>
        <end position="178"/>
    </location>
</feature>
<proteinExistence type="predicted"/>